<dbReference type="GO" id="GO:0032259">
    <property type="term" value="P:methylation"/>
    <property type="evidence" value="ECO:0007669"/>
    <property type="project" value="UniProtKB-KW"/>
</dbReference>
<reference evidence="9 10" key="1">
    <citation type="submission" date="2019-01" db="EMBL/GenBank/DDBJ databases">
        <title>Sequencing of cultivated peanut Arachis hypogaea provides insights into genome evolution and oil improvement.</title>
        <authorList>
            <person name="Chen X."/>
        </authorList>
    </citation>
    <scope>NUCLEOTIDE SEQUENCE [LARGE SCALE GENOMIC DNA]</scope>
    <source>
        <strain evidence="10">cv. Fuhuasheng</strain>
        <tissue evidence="9">Leaves</tissue>
    </source>
</reference>
<feature type="region of interest" description="Disordered" evidence="7">
    <location>
        <begin position="1"/>
        <end position="58"/>
    </location>
</feature>
<accession>A0A445D473</accession>
<dbReference type="STRING" id="3818.A0A445D473"/>
<sequence length="305" mass="35146">MAAKEGDIGLHQVPFQDSSESESDNNADIEIESESEKEEEKNQKKNQSPSPLSRRQYGNFRRYYEHRNEEGPEEDPRLELLRKEWFEDKECLDIGCNDGTLTISIAKMFRCQSILAIDIDPELVEQANLNLRDSCLLMQMGGSSENNSDDSAQSAAASPEKEVTPSEPSSLEKRNLLEVVTFKQENFMESQHPELYDTVTCFSVTQWIHLNFGDQGLITFFNKIWEVLRPGGVLLLEPQAWRSYSLNHYLSPVAKKNYSEIEIRPKDFQKILLNKIGFRTVEHINSGWVDAKHLRFNRPVLVFKK</sequence>
<evidence type="ECO:0000259" key="8">
    <source>
        <dbReference type="PROSITE" id="PS51515"/>
    </source>
</evidence>
<evidence type="ECO:0000256" key="1">
    <source>
        <dbReference type="ARBA" id="ARBA00008361"/>
    </source>
</evidence>
<comment type="similarity">
    <text evidence="1 6">Belongs to the methyltransferase superfamily.</text>
</comment>
<gene>
    <name evidence="9" type="ORF">Ahy_A05g023667</name>
</gene>
<dbReference type="Gene3D" id="3.40.50.150">
    <property type="entry name" value="Vaccinia Virus protein VP39"/>
    <property type="match status" value="1"/>
</dbReference>
<feature type="domain" description="Bin3-type SAM" evidence="8">
    <location>
        <begin position="75"/>
        <end position="305"/>
    </location>
</feature>
<dbReference type="PANTHER" id="PTHR12315">
    <property type="entry name" value="BICOID-INTERACTING PROTEIN RELATED"/>
    <property type="match status" value="1"/>
</dbReference>
<evidence type="ECO:0000313" key="10">
    <source>
        <dbReference type="Proteomes" id="UP000289738"/>
    </source>
</evidence>
<evidence type="ECO:0000256" key="6">
    <source>
        <dbReference type="RuleBase" id="RU367087"/>
    </source>
</evidence>
<dbReference type="Proteomes" id="UP000289738">
    <property type="component" value="Chromosome A05"/>
</dbReference>
<dbReference type="AlphaFoldDB" id="A0A445D473"/>
<evidence type="ECO:0000256" key="3">
    <source>
        <dbReference type="ARBA" id="ARBA00022679"/>
    </source>
</evidence>
<dbReference type="GO" id="GO:0017069">
    <property type="term" value="F:snRNA binding"/>
    <property type="evidence" value="ECO:0007669"/>
    <property type="project" value="TreeGrafter"/>
</dbReference>
<keyword evidence="3 6" id="KW-0808">Transferase</keyword>
<evidence type="ECO:0000256" key="4">
    <source>
        <dbReference type="ARBA" id="ARBA00022691"/>
    </source>
</evidence>
<evidence type="ECO:0000256" key="2">
    <source>
        <dbReference type="ARBA" id="ARBA00022603"/>
    </source>
</evidence>
<evidence type="ECO:0000256" key="5">
    <source>
        <dbReference type="PROSITE-ProRule" id="PRU00848"/>
    </source>
</evidence>
<feature type="region of interest" description="Disordered" evidence="7">
    <location>
        <begin position="142"/>
        <end position="171"/>
    </location>
</feature>
<comment type="caution">
    <text evidence="9">The sequence shown here is derived from an EMBL/GenBank/DDBJ whole genome shotgun (WGS) entry which is preliminary data.</text>
</comment>
<proteinExistence type="inferred from homology"/>
<dbReference type="SUPFAM" id="SSF53335">
    <property type="entry name" value="S-adenosyl-L-methionine-dependent methyltransferases"/>
    <property type="match status" value="1"/>
</dbReference>
<dbReference type="Gramene" id="arahy.Tifrunner.gnm2.ann2.Ah05g286000.1">
    <property type="protein sequence ID" value="arahy.Tifrunner.gnm2.ann2.Ah05g286000.1-CDS"/>
    <property type="gene ID" value="arahy.Tifrunner.gnm2.ann2.Ah05g286000"/>
</dbReference>
<dbReference type="GO" id="GO:0008173">
    <property type="term" value="F:RNA methyltransferase activity"/>
    <property type="evidence" value="ECO:0007669"/>
    <property type="project" value="UniProtKB-UniRule"/>
</dbReference>
<protein>
    <recommendedName>
        <fullName evidence="6">RNA methyltransferase</fullName>
        <ecNumber evidence="6">2.1.1.-</ecNumber>
    </recommendedName>
</protein>
<feature type="compositionally biased region" description="Low complexity" evidence="7">
    <location>
        <begin position="143"/>
        <end position="158"/>
    </location>
</feature>
<dbReference type="EMBL" id="SDMP01000005">
    <property type="protein sequence ID" value="RYR58005.1"/>
    <property type="molecule type" value="Genomic_DNA"/>
</dbReference>
<dbReference type="GO" id="GO:0040031">
    <property type="term" value="P:snRNA modification"/>
    <property type="evidence" value="ECO:0007669"/>
    <property type="project" value="TreeGrafter"/>
</dbReference>
<dbReference type="PROSITE" id="PS51515">
    <property type="entry name" value="BIN3_SAM"/>
    <property type="match status" value="1"/>
</dbReference>
<feature type="compositionally biased region" description="Acidic residues" evidence="7">
    <location>
        <begin position="19"/>
        <end position="37"/>
    </location>
</feature>
<keyword evidence="10" id="KW-1185">Reference proteome</keyword>
<organism evidence="9 10">
    <name type="scientific">Arachis hypogaea</name>
    <name type="common">Peanut</name>
    <dbReference type="NCBI Taxonomy" id="3818"/>
    <lineage>
        <taxon>Eukaryota</taxon>
        <taxon>Viridiplantae</taxon>
        <taxon>Streptophyta</taxon>
        <taxon>Embryophyta</taxon>
        <taxon>Tracheophyta</taxon>
        <taxon>Spermatophyta</taxon>
        <taxon>Magnoliopsida</taxon>
        <taxon>eudicotyledons</taxon>
        <taxon>Gunneridae</taxon>
        <taxon>Pentapetalae</taxon>
        <taxon>rosids</taxon>
        <taxon>fabids</taxon>
        <taxon>Fabales</taxon>
        <taxon>Fabaceae</taxon>
        <taxon>Papilionoideae</taxon>
        <taxon>50 kb inversion clade</taxon>
        <taxon>dalbergioids sensu lato</taxon>
        <taxon>Dalbergieae</taxon>
        <taxon>Pterocarpus clade</taxon>
        <taxon>Arachis</taxon>
    </lineage>
</organism>
<dbReference type="InterPro" id="IPR024160">
    <property type="entry name" value="BIN3_SAM-bd_dom"/>
</dbReference>
<evidence type="ECO:0000256" key="7">
    <source>
        <dbReference type="SAM" id="MobiDB-lite"/>
    </source>
</evidence>
<dbReference type="CDD" id="cd02440">
    <property type="entry name" value="AdoMet_MTases"/>
    <property type="match status" value="1"/>
</dbReference>
<keyword evidence="2 6" id="KW-0489">Methyltransferase</keyword>
<dbReference type="GO" id="GO:0008171">
    <property type="term" value="F:O-methyltransferase activity"/>
    <property type="evidence" value="ECO:0007669"/>
    <property type="project" value="UniProtKB-UniRule"/>
</dbReference>
<dbReference type="PANTHER" id="PTHR12315:SF0">
    <property type="entry name" value="7SK SNRNA METHYLPHOSPHATE CAPPING ENZYME"/>
    <property type="match status" value="1"/>
</dbReference>
<keyword evidence="4 5" id="KW-0949">S-adenosyl-L-methionine</keyword>
<dbReference type="Pfam" id="PF06859">
    <property type="entry name" value="Bin3"/>
    <property type="match status" value="1"/>
</dbReference>
<dbReference type="InterPro" id="IPR029063">
    <property type="entry name" value="SAM-dependent_MTases_sf"/>
</dbReference>
<feature type="compositionally biased region" description="Basic and acidic residues" evidence="7">
    <location>
        <begin position="159"/>
        <end position="171"/>
    </location>
</feature>
<dbReference type="InterPro" id="IPR039772">
    <property type="entry name" value="Bin3-like"/>
</dbReference>
<dbReference type="EC" id="2.1.1.-" evidence="6"/>
<evidence type="ECO:0000313" key="9">
    <source>
        <dbReference type="EMBL" id="RYR58005.1"/>
    </source>
</evidence>
<dbReference type="SMR" id="A0A445D473"/>
<name>A0A445D473_ARAHY</name>
<dbReference type="InterPro" id="IPR010675">
    <property type="entry name" value="Bin3_C"/>
</dbReference>